<dbReference type="InterPro" id="IPR008271">
    <property type="entry name" value="Ser/Thr_kinase_AS"/>
</dbReference>
<dbReference type="GO" id="GO:0004674">
    <property type="term" value="F:protein serine/threonine kinase activity"/>
    <property type="evidence" value="ECO:0000318"/>
    <property type="project" value="GO_Central"/>
</dbReference>
<dbReference type="RefSeq" id="XP_001460226.1">
    <property type="nucleotide sequence ID" value="XM_001460189.2"/>
</dbReference>
<sequence>MNNEYYFEQQVINIQQYKKVGMILEYQPKIFSKDQFRVRYKDLEEIYNEEMSPTQIELGYDNELQQSLLNTFLKNNSLMECKVHSQIKNDQLVELFDCFQSEEEYTLILEYMNNANYFRDKIETELKIISTEAKMKSYMSDVLLGLDYLHTQGYIHCDIKLENLFCEKLEDQVFRNVKLGDLGLVHGYDLNTGLGLMPVKCGTANYIAPEITNNAMVSPKIDIWSLGIILYTMSCGYKPTQIQGSYKYSQGPIPFRKFDWKKRSKELQNIITLMLDMDPNKRPSCQELMQHSWFEIDS</sequence>
<dbReference type="Pfam" id="PF00069">
    <property type="entry name" value="Pkinase"/>
    <property type="match status" value="1"/>
</dbReference>
<dbReference type="SUPFAM" id="SSF56112">
    <property type="entry name" value="Protein kinase-like (PK-like)"/>
    <property type="match status" value="1"/>
</dbReference>
<evidence type="ECO:0000313" key="3">
    <source>
        <dbReference type="Proteomes" id="UP000000600"/>
    </source>
</evidence>
<gene>
    <name evidence="2" type="ORF">GSPATT00025565001</name>
</gene>
<dbReference type="GeneID" id="5046011"/>
<dbReference type="STRING" id="5888.A0EC12"/>
<feature type="domain" description="Protein kinase" evidence="1">
    <location>
        <begin position="6"/>
        <end position="294"/>
    </location>
</feature>
<evidence type="ECO:0000313" key="2">
    <source>
        <dbReference type="EMBL" id="CAK92829.1"/>
    </source>
</evidence>
<dbReference type="Proteomes" id="UP000000600">
    <property type="component" value="Unassembled WGS sequence"/>
</dbReference>
<dbReference type="AlphaFoldDB" id="A0EC12"/>
<keyword evidence="3" id="KW-1185">Reference proteome</keyword>
<dbReference type="OMA" id="VELFDCF"/>
<dbReference type="InterPro" id="IPR000719">
    <property type="entry name" value="Prot_kinase_dom"/>
</dbReference>
<dbReference type="EMBL" id="CT868670">
    <property type="protein sequence ID" value="CAK92829.1"/>
    <property type="molecule type" value="Genomic_DNA"/>
</dbReference>
<name>A0EC12_PARTE</name>
<organism evidence="2 3">
    <name type="scientific">Paramecium tetraurelia</name>
    <dbReference type="NCBI Taxonomy" id="5888"/>
    <lineage>
        <taxon>Eukaryota</taxon>
        <taxon>Sar</taxon>
        <taxon>Alveolata</taxon>
        <taxon>Ciliophora</taxon>
        <taxon>Intramacronucleata</taxon>
        <taxon>Oligohymenophorea</taxon>
        <taxon>Peniculida</taxon>
        <taxon>Parameciidae</taxon>
        <taxon>Paramecium</taxon>
    </lineage>
</organism>
<evidence type="ECO:0000259" key="1">
    <source>
        <dbReference type="PROSITE" id="PS50011"/>
    </source>
</evidence>
<proteinExistence type="predicted"/>
<dbReference type="HOGENOM" id="CLU_948204_0_0_1"/>
<dbReference type="PROSITE" id="PS00108">
    <property type="entry name" value="PROTEIN_KINASE_ST"/>
    <property type="match status" value="1"/>
</dbReference>
<dbReference type="SMART" id="SM00220">
    <property type="entry name" value="S_TKc"/>
    <property type="match status" value="1"/>
</dbReference>
<dbReference type="KEGG" id="ptm:GSPATT00025565001"/>
<dbReference type="GO" id="GO:0005524">
    <property type="term" value="F:ATP binding"/>
    <property type="evidence" value="ECO:0007669"/>
    <property type="project" value="InterPro"/>
</dbReference>
<dbReference type="PANTHER" id="PTHR24347">
    <property type="entry name" value="SERINE/THREONINE-PROTEIN KINASE"/>
    <property type="match status" value="1"/>
</dbReference>
<dbReference type="GO" id="GO:0005737">
    <property type="term" value="C:cytoplasm"/>
    <property type="evidence" value="ECO:0000318"/>
    <property type="project" value="GO_Central"/>
</dbReference>
<protein>
    <recommendedName>
        <fullName evidence="1">Protein kinase domain-containing protein</fullName>
    </recommendedName>
</protein>
<dbReference type="PROSITE" id="PS50011">
    <property type="entry name" value="PROTEIN_KINASE_DOM"/>
    <property type="match status" value="1"/>
</dbReference>
<reference evidence="2 3" key="1">
    <citation type="journal article" date="2006" name="Nature">
        <title>Global trends of whole-genome duplications revealed by the ciliate Paramecium tetraurelia.</title>
        <authorList>
            <consortium name="Genoscope"/>
            <person name="Aury J.-M."/>
            <person name="Jaillon O."/>
            <person name="Duret L."/>
            <person name="Noel B."/>
            <person name="Jubin C."/>
            <person name="Porcel B.M."/>
            <person name="Segurens B."/>
            <person name="Daubin V."/>
            <person name="Anthouard V."/>
            <person name="Aiach N."/>
            <person name="Arnaiz O."/>
            <person name="Billaut A."/>
            <person name="Beisson J."/>
            <person name="Blanc I."/>
            <person name="Bouhouche K."/>
            <person name="Camara F."/>
            <person name="Duharcourt S."/>
            <person name="Guigo R."/>
            <person name="Gogendeau D."/>
            <person name="Katinka M."/>
            <person name="Keller A.-M."/>
            <person name="Kissmehl R."/>
            <person name="Klotz C."/>
            <person name="Koll F."/>
            <person name="Le Moue A."/>
            <person name="Lepere C."/>
            <person name="Malinsky S."/>
            <person name="Nowacki M."/>
            <person name="Nowak J.K."/>
            <person name="Plattner H."/>
            <person name="Poulain J."/>
            <person name="Ruiz F."/>
            <person name="Serrano V."/>
            <person name="Zagulski M."/>
            <person name="Dessen P."/>
            <person name="Betermier M."/>
            <person name="Weissenbach J."/>
            <person name="Scarpelli C."/>
            <person name="Schachter V."/>
            <person name="Sperling L."/>
            <person name="Meyer E."/>
            <person name="Cohen J."/>
            <person name="Wincker P."/>
        </authorList>
    </citation>
    <scope>NUCLEOTIDE SEQUENCE [LARGE SCALE GENOMIC DNA]</scope>
    <source>
        <strain evidence="2 3">Stock d4-2</strain>
    </source>
</reference>
<dbReference type="eggNOG" id="KOG0615">
    <property type="taxonomic scope" value="Eukaryota"/>
</dbReference>
<dbReference type="InParanoid" id="A0EC12"/>
<accession>A0EC12</accession>
<dbReference type="OrthoDB" id="1738954at2759"/>
<dbReference type="InterPro" id="IPR011009">
    <property type="entry name" value="Kinase-like_dom_sf"/>
</dbReference>
<dbReference type="Gene3D" id="1.10.510.10">
    <property type="entry name" value="Transferase(Phosphotransferase) domain 1"/>
    <property type="match status" value="1"/>
</dbReference>